<feature type="domain" description="NlpC/P60" evidence="5">
    <location>
        <begin position="247"/>
        <end position="329"/>
    </location>
</feature>
<comment type="caution">
    <text evidence="6">The sequence shown here is derived from an EMBL/GenBank/DDBJ whole genome shotgun (WGS) entry which is preliminary data.</text>
</comment>
<gene>
    <name evidence="6" type="ORF">ENJ89_10975</name>
</gene>
<keyword evidence="3" id="KW-0378">Hydrolase</keyword>
<evidence type="ECO:0000256" key="3">
    <source>
        <dbReference type="ARBA" id="ARBA00022801"/>
    </source>
</evidence>
<dbReference type="Pfam" id="PF00877">
    <property type="entry name" value="NLPC_P60"/>
    <property type="match status" value="1"/>
</dbReference>
<reference evidence="6" key="1">
    <citation type="journal article" date="2020" name="mSystems">
        <title>Genome- and Community-Level Interaction Insights into Carbon Utilization and Element Cycling Functions of Hydrothermarchaeota in Hydrothermal Sediment.</title>
        <authorList>
            <person name="Zhou Z."/>
            <person name="Liu Y."/>
            <person name="Xu W."/>
            <person name="Pan J."/>
            <person name="Luo Z.H."/>
            <person name="Li M."/>
        </authorList>
    </citation>
    <scope>NUCLEOTIDE SEQUENCE [LARGE SCALE GENOMIC DNA]</scope>
    <source>
        <strain evidence="6">HyVt-527</strain>
    </source>
</reference>
<evidence type="ECO:0000256" key="4">
    <source>
        <dbReference type="ARBA" id="ARBA00022807"/>
    </source>
</evidence>
<evidence type="ECO:0000259" key="5">
    <source>
        <dbReference type="PROSITE" id="PS51935"/>
    </source>
</evidence>
<dbReference type="AlphaFoldDB" id="A0A7V5UFY9"/>
<dbReference type="PANTHER" id="PTHR47053">
    <property type="entry name" value="MUREIN DD-ENDOPEPTIDASE MEPH-RELATED"/>
    <property type="match status" value="1"/>
</dbReference>
<dbReference type="Gene3D" id="3.90.1720.10">
    <property type="entry name" value="endopeptidase domain like (from Nostoc punctiforme)"/>
    <property type="match status" value="1"/>
</dbReference>
<dbReference type="SUPFAM" id="SSF54001">
    <property type="entry name" value="Cysteine proteinases"/>
    <property type="match status" value="1"/>
</dbReference>
<dbReference type="GO" id="GO:0008234">
    <property type="term" value="F:cysteine-type peptidase activity"/>
    <property type="evidence" value="ECO:0007669"/>
    <property type="project" value="UniProtKB-KW"/>
</dbReference>
<name>A0A7V5UFY9_CALAY</name>
<sequence>METFMPKLARLFFILMLFAIFSCTGDQQVKESFAQSLANIQKKYAPDLSLEVFDVRLEKPGGRWQVSGEVTSARAAKAVRLLADSLLKNYENRLTLLPDPALGDSVYGIVKLSVAHLRREPCHAAELVDQLILGRPVKLLKRQRSWYLVQTEYRYIGWMTGYSFHRTDSAGAQQWEKSPLYRVNTLFAEILSQPRANSPAISDAVLNATVQLLNGNKIWAKVALPDGREGFIRRAYLSPVPKLNMNRLSGEQITKTAKTLLGIPYLWGGNSAKACDCSGFTQNVFRANGILLPRDARQQAKDGIEIIPKKDFSNVKPGDLLFFGPSEQK</sequence>
<comment type="similarity">
    <text evidence="1">Belongs to the peptidase C40 family.</text>
</comment>
<keyword evidence="2" id="KW-0645">Protease</keyword>
<organism evidence="6">
    <name type="scientific">Caldithrix abyssi</name>
    <dbReference type="NCBI Taxonomy" id="187145"/>
    <lineage>
        <taxon>Bacteria</taxon>
        <taxon>Pseudomonadati</taxon>
        <taxon>Calditrichota</taxon>
        <taxon>Calditrichia</taxon>
        <taxon>Calditrichales</taxon>
        <taxon>Calditrichaceae</taxon>
        <taxon>Caldithrix</taxon>
    </lineage>
</organism>
<evidence type="ECO:0000256" key="1">
    <source>
        <dbReference type="ARBA" id="ARBA00007074"/>
    </source>
</evidence>
<protein>
    <recommendedName>
        <fullName evidence="5">NlpC/P60 domain-containing protein</fullName>
    </recommendedName>
</protein>
<dbReference type="Proteomes" id="UP000886124">
    <property type="component" value="Unassembled WGS sequence"/>
</dbReference>
<keyword evidence="4" id="KW-0788">Thiol protease</keyword>
<dbReference type="EMBL" id="DROD01000694">
    <property type="protein sequence ID" value="HHJ53709.1"/>
    <property type="molecule type" value="Genomic_DNA"/>
</dbReference>
<evidence type="ECO:0000313" key="6">
    <source>
        <dbReference type="EMBL" id="HHJ53709.1"/>
    </source>
</evidence>
<dbReference type="InterPro" id="IPR000064">
    <property type="entry name" value="NLP_P60_dom"/>
</dbReference>
<dbReference type="PANTHER" id="PTHR47053:SF1">
    <property type="entry name" value="MUREIN DD-ENDOPEPTIDASE MEPH-RELATED"/>
    <property type="match status" value="1"/>
</dbReference>
<evidence type="ECO:0000256" key="2">
    <source>
        <dbReference type="ARBA" id="ARBA00022670"/>
    </source>
</evidence>
<dbReference type="PROSITE" id="PS51257">
    <property type="entry name" value="PROKAR_LIPOPROTEIN"/>
    <property type="match status" value="1"/>
</dbReference>
<dbReference type="InterPro" id="IPR041382">
    <property type="entry name" value="SH3_16"/>
</dbReference>
<dbReference type="GO" id="GO:0006508">
    <property type="term" value="P:proteolysis"/>
    <property type="evidence" value="ECO:0007669"/>
    <property type="project" value="UniProtKB-KW"/>
</dbReference>
<proteinExistence type="inferred from homology"/>
<dbReference type="InterPro" id="IPR051202">
    <property type="entry name" value="Peptidase_C40"/>
</dbReference>
<feature type="non-terminal residue" evidence="6">
    <location>
        <position position="329"/>
    </location>
</feature>
<dbReference type="PROSITE" id="PS51935">
    <property type="entry name" value="NLPC_P60"/>
    <property type="match status" value="1"/>
</dbReference>
<dbReference type="Pfam" id="PF18348">
    <property type="entry name" value="SH3_16"/>
    <property type="match status" value="1"/>
</dbReference>
<dbReference type="InterPro" id="IPR038765">
    <property type="entry name" value="Papain-like_cys_pep_sf"/>
</dbReference>
<accession>A0A7V5UFY9</accession>
<dbReference type="Gene3D" id="2.30.30.40">
    <property type="entry name" value="SH3 Domains"/>
    <property type="match status" value="2"/>
</dbReference>